<accession>L9VMZ1</accession>
<dbReference type="SUPFAM" id="SSF49384">
    <property type="entry name" value="Carbohydrate-binding domain"/>
    <property type="match status" value="1"/>
</dbReference>
<reference evidence="3 4" key="1">
    <citation type="journal article" date="2014" name="PLoS Genet.">
        <title>Phylogenetically driven sequencing of extremely halophilic archaea reveals strategies for static and dynamic osmo-response.</title>
        <authorList>
            <person name="Becker E.A."/>
            <person name="Seitzer P.M."/>
            <person name="Tritt A."/>
            <person name="Larsen D."/>
            <person name="Krusor M."/>
            <person name="Yao A.I."/>
            <person name="Wu D."/>
            <person name="Madern D."/>
            <person name="Eisen J.A."/>
            <person name="Darling A.E."/>
            <person name="Facciotti M.T."/>
        </authorList>
    </citation>
    <scope>NUCLEOTIDE SEQUENCE [LARGE SCALE GENOMIC DNA]</scope>
    <source>
        <strain evidence="3 4">GA33</strain>
    </source>
</reference>
<keyword evidence="2" id="KW-0812">Transmembrane</keyword>
<dbReference type="STRING" id="1114856.GCA_000383975_00091"/>
<dbReference type="AlphaFoldDB" id="L9VMZ1"/>
<comment type="caution">
    <text evidence="3">The sequence shown here is derived from an EMBL/GenBank/DDBJ whole genome shotgun (WGS) entry which is preliminary data.</text>
</comment>
<gene>
    <name evidence="3" type="ORF">C496_17082</name>
</gene>
<protein>
    <recommendedName>
        <fullName evidence="5">Cohesin domain-containing protein</fullName>
    </recommendedName>
</protein>
<dbReference type="InterPro" id="IPR008965">
    <property type="entry name" value="CBM2/CBM3_carb-bd_dom_sf"/>
</dbReference>
<evidence type="ECO:0000256" key="1">
    <source>
        <dbReference type="SAM" id="MobiDB-lite"/>
    </source>
</evidence>
<dbReference type="GO" id="GO:0030246">
    <property type="term" value="F:carbohydrate binding"/>
    <property type="evidence" value="ECO:0007669"/>
    <property type="project" value="InterPro"/>
</dbReference>
<dbReference type="EMBL" id="AOHW01000042">
    <property type="protein sequence ID" value="ELY38357.1"/>
    <property type="molecule type" value="Genomic_DNA"/>
</dbReference>
<keyword evidence="4" id="KW-1185">Reference proteome</keyword>
<keyword evidence="2" id="KW-1133">Transmembrane helix</keyword>
<name>L9VMZ1_9EURY</name>
<evidence type="ECO:0008006" key="5">
    <source>
        <dbReference type="Google" id="ProtNLM"/>
    </source>
</evidence>
<evidence type="ECO:0000256" key="2">
    <source>
        <dbReference type="SAM" id="Phobius"/>
    </source>
</evidence>
<evidence type="ECO:0000313" key="3">
    <source>
        <dbReference type="EMBL" id="ELY38357.1"/>
    </source>
</evidence>
<proteinExistence type="predicted"/>
<dbReference type="eggNOG" id="arCOG06150">
    <property type="taxonomic scope" value="Archaea"/>
</dbReference>
<evidence type="ECO:0000313" key="4">
    <source>
        <dbReference type="Proteomes" id="UP000011599"/>
    </source>
</evidence>
<feature type="compositionally biased region" description="Low complexity" evidence="1">
    <location>
        <begin position="99"/>
        <end position="110"/>
    </location>
</feature>
<dbReference type="OrthoDB" id="205619at2157"/>
<dbReference type="Proteomes" id="UP000011599">
    <property type="component" value="Unassembled WGS sequence"/>
</dbReference>
<dbReference type="Gene3D" id="2.60.40.680">
    <property type="match status" value="1"/>
</dbReference>
<organism evidence="3 4">
    <name type="scientific">Natronorubrum tibetense GA33</name>
    <dbReference type="NCBI Taxonomy" id="1114856"/>
    <lineage>
        <taxon>Archaea</taxon>
        <taxon>Methanobacteriati</taxon>
        <taxon>Methanobacteriota</taxon>
        <taxon>Stenosarchaea group</taxon>
        <taxon>Halobacteria</taxon>
        <taxon>Halobacteriales</taxon>
        <taxon>Natrialbaceae</taxon>
        <taxon>Natronorubrum</taxon>
    </lineage>
</organism>
<feature type="transmembrane region" description="Helical" evidence="2">
    <location>
        <begin position="213"/>
        <end position="232"/>
    </location>
</feature>
<dbReference type="RefSeq" id="WP_006091451.1">
    <property type="nucleotide sequence ID" value="NZ_AOHW01000042.1"/>
</dbReference>
<keyword evidence="2" id="KW-0472">Membrane</keyword>
<sequence>MTGSPSPRRSAVLALVIACALVGVLFAPVVVTAGDNATTVQFDPHELEAEPGETVTIDLVASTHGGYGGEGIDELSIELAYDSDALTVTDVEHGPMLTAGNDGADANGSADGDGEANGGGSATVDGSVDIDDERGTVGIEQQREPSGDGAVGTETAAIITLEVAEDAPSTTSLEITDAEAILVTGYPQASLERDATITIGDGGESEAGGDDRIPGFTTLLAVAVTAATLFYVSRR</sequence>
<dbReference type="PATRIC" id="fig|1114856.3.peg.3537"/>
<feature type="region of interest" description="Disordered" evidence="1">
    <location>
        <begin position="94"/>
        <end position="130"/>
    </location>
</feature>